<dbReference type="PATRIC" id="fig|162209.4.peg.5331"/>
<dbReference type="OrthoDB" id="2628247at2"/>
<proteinExistence type="predicted"/>
<dbReference type="EMBL" id="CP013652">
    <property type="protein sequence ID" value="ALS25306.1"/>
    <property type="molecule type" value="Genomic_DNA"/>
</dbReference>
<evidence type="ECO:0000256" key="1">
    <source>
        <dbReference type="SAM" id="MobiDB-lite"/>
    </source>
</evidence>
<organism evidence="2 3">
    <name type="scientific">Paenibacillus naphthalenovorans</name>
    <dbReference type="NCBI Taxonomy" id="162209"/>
    <lineage>
        <taxon>Bacteria</taxon>
        <taxon>Bacillati</taxon>
        <taxon>Bacillota</taxon>
        <taxon>Bacilli</taxon>
        <taxon>Bacillales</taxon>
        <taxon>Paenibacillaceae</taxon>
        <taxon>Paenibacillus</taxon>
    </lineage>
</organism>
<protein>
    <submittedName>
        <fullName evidence="2">Uncharacterized protein</fullName>
    </submittedName>
</protein>
<evidence type="ECO:0000313" key="3">
    <source>
        <dbReference type="Proteomes" id="UP000061660"/>
    </source>
</evidence>
<dbReference type="AlphaFoldDB" id="A0A0U2WJ35"/>
<dbReference type="Proteomes" id="UP000061660">
    <property type="component" value="Chromosome"/>
</dbReference>
<sequence>MSKVQNNNENEELAELGTHAAGATDLHHTRTTNEAVQIDPPVGNQPGAVDNRSGKFDVKKNGKPI</sequence>
<dbReference type="KEGG" id="pnp:IJ22_50470"/>
<reference evidence="3" key="1">
    <citation type="submission" date="2015-12" db="EMBL/GenBank/DDBJ databases">
        <title>Complete genome sequences of two moderately thermophilic Paenibacillus species.</title>
        <authorList>
            <person name="Butler R.III."/>
            <person name="Wang J."/>
            <person name="Stark B.C."/>
            <person name="Pombert J.-F."/>
        </authorList>
    </citation>
    <scope>NUCLEOTIDE SEQUENCE [LARGE SCALE GENOMIC DNA]</scope>
    <source>
        <strain evidence="3">32O-Y</strain>
    </source>
</reference>
<name>A0A0U2WJ35_9BACL</name>
<gene>
    <name evidence="2" type="ORF">IJ22_50470</name>
</gene>
<feature type="compositionally biased region" description="Basic and acidic residues" evidence="1">
    <location>
        <begin position="52"/>
        <end position="65"/>
    </location>
</feature>
<reference evidence="2 3" key="2">
    <citation type="journal article" date="2016" name="Genome Announc.">
        <title>Complete Genome Sequences of Two Interactive Moderate Thermophiles, Paenibacillus napthalenovorans 32O-Y and Paenibacillus sp. 32O-W.</title>
        <authorList>
            <person name="Butler R.R.III."/>
            <person name="Wang J."/>
            <person name="Stark B.C."/>
            <person name="Pombert J.F."/>
        </authorList>
    </citation>
    <scope>NUCLEOTIDE SEQUENCE [LARGE SCALE GENOMIC DNA]</scope>
    <source>
        <strain evidence="2 3">32O-Y</strain>
    </source>
</reference>
<keyword evidence="3" id="KW-1185">Reference proteome</keyword>
<dbReference type="RefSeq" id="WP_062410689.1">
    <property type="nucleotide sequence ID" value="NZ_BJCS01000023.1"/>
</dbReference>
<evidence type="ECO:0000313" key="2">
    <source>
        <dbReference type="EMBL" id="ALS25306.1"/>
    </source>
</evidence>
<feature type="region of interest" description="Disordered" evidence="1">
    <location>
        <begin position="1"/>
        <end position="65"/>
    </location>
</feature>
<accession>A0A0U2WJ35</accession>